<dbReference type="SUPFAM" id="SSF56235">
    <property type="entry name" value="N-terminal nucleophile aminohydrolases (Ntn hydrolases)"/>
    <property type="match status" value="1"/>
</dbReference>
<dbReference type="Gene3D" id="1.10.439.10">
    <property type="entry name" value="Penicillin Amidohydrolase, domain 1"/>
    <property type="match status" value="1"/>
</dbReference>
<dbReference type="InterPro" id="IPR002692">
    <property type="entry name" value="S45"/>
</dbReference>
<name>A0ABQ6C3G7_9BURK</name>
<dbReference type="EMBL" id="BSPB01000011">
    <property type="protein sequence ID" value="GLS14430.1"/>
    <property type="molecule type" value="Genomic_DNA"/>
</dbReference>
<comment type="similarity">
    <text evidence="1">Belongs to the peptidase S45 family.</text>
</comment>
<gene>
    <name evidence="6" type="ORF">GCM10007935_18610</name>
</gene>
<evidence type="ECO:0000256" key="2">
    <source>
        <dbReference type="ARBA" id="ARBA00022729"/>
    </source>
</evidence>
<evidence type="ECO:0000313" key="6">
    <source>
        <dbReference type="EMBL" id="GLS14430.1"/>
    </source>
</evidence>
<dbReference type="InterPro" id="IPR023343">
    <property type="entry name" value="Penicillin_amidase_dom1"/>
</dbReference>
<feature type="signal peptide" evidence="5">
    <location>
        <begin position="1"/>
        <end position="25"/>
    </location>
</feature>
<accession>A0ABQ6C3G7</accession>
<comment type="caution">
    <text evidence="6">The sequence shown here is derived from an EMBL/GenBank/DDBJ whole genome shotgun (WGS) entry which is preliminary data.</text>
</comment>
<keyword evidence="4" id="KW-0865">Zymogen</keyword>
<dbReference type="PANTHER" id="PTHR34218:SF3">
    <property type="entry name" value="ACYL-HOMOSERINE LACTONE ACYLASE PVDQ"/>
    <property type="match status" value="1"/>
</dbReference>
<dbReference type="InterPro" id="IPR043147">
    <property type="entry name" value="Penicillin_amidase_A-knob"/>
</dbReference>
<dbReference type="PANTHER" id="PTHR34218">
    <property type="entry name" value="PEPTIDASE S45 PENICILLIN AMIDASE"/>
    <property type="match status" value="1"/>
</dbReference>
<keyword evidence="3" id="KW-0378">Hydrolase</keyword>
<keyword evidence="2 5" id="KW-0732">Signal</keyword>
<evidence type="ECO:0000256" key="5">
    <source>
        <dbReference type="SAM" id="SignalP"/>
    </source>
</evidence>
<dbReference type="PROSITE" id="PS51257">
    <property type="entry name" value="PROKAR_LIPOPROTEIN"/>
    <property type="match status" value="1"/>
</dbReference>
<dbReference type="InterPro" id="IPR014395">
    <property type="entry name" value="Pen/GL7ACA/AHL_acylase"/>
</dbReference>
<sequence>MTATPSRSSPGAIPLPASAAALALAALLAGCASGPGMPGERSVTVTRTTYGIPHVTARDPESLAYGVAYAYAQDNVCMTADSLVTARGERSATFGPKTTGLLGRRYLPNQQIDLFVAAHMDDAALEGAWAQTSAETQALARGYVAGYNRFLADNAATLPEACRGKPWVQPMTLPQYRRLAEVVAVQAGIAALADGMLGAQPPRPAPKTAQAPAAAAPVDLADAAQALRDVGLLDSPLGSNAWAFGKDVTANGSGMLLGNPHFPWSGPNRFYEMHLTIPGQMDVMGVGIGTYPMVSIGFNKDVAWSHTVSTGKRFTLYELTLVDGDPTSYLVDGQPEKMSARQVSLTLPGADGKPQTVQHTVWSSRWGPLVIIPRAGLTWNAKAAYALRDANTGNTRMMDTALAFARARSVQDLHRAQKNLGMPWVNTLAADRQGTAMYADVSVVPDVDAAQLTRCTPSQAAAALRAAAGLVVLNGARADCAWQQDPRSPVPGLIPIERMPVAFRSDWVHNSNDSFYYTHPGQTFDGISPMVGDASLSRPRTRAGLTEIPEMLARGKVTPTAIQSQLFQNRNFMASVIVPDLLRACTQAPTPESRDGCAALKGWDRHNHIESRGAHVFREFWRTARNIPGVYRVPFDPQQPVATPAGLNMADAATAAKVWAALDGAVKAIRGSGFALDATLGSVQSPDITEEAIALHGGEEFEGVLNNLGRQEPAPITARGLRIDYGTSYVQTVTFDSNGPVAQAILTYGQSTNPASPHANDQLREFSARRWHSLPFHPADIARQRVGDTLTLVRP</sequence>
<evidence type="ECO:0000256" key="4">
    <source>
        <dbReference type="ARBA" id="ARBA00023145"/>
    </source>
</evidence>
<reference evidence="7" key="1">
    <citation type="journal article" date="2019" name="Int. J. Syst. Evol. Microbiol.">
        <title>The Global Catalogue of Microorganisms (GCM) 10K type strain sequencing project: providing services to taxonomists for standard genome sequencing and annotation.</title>
        <authorList>
            <consortium name="The Broad Institute Genomics Platform"/>
            <consortium name="The Broad Institute Genome Sequencing Center for Infectious Disease"/>
            <person name="Wu L."/>
            <person name="Ma J."/>
        </authorList>
    </citation>
    <scope>NUCLEOTIDE SEQUENCE [LARGE SCALE GENOMIC DNA]</scope>
    <source>
        <strain evidence="7">NBRC 109341</strain>
    </source>
</reference>
<keyword evidence="7" id="KW-1185">Reference proteome</keyword>
<dbReference type="Gene3D" id="2.30.120.10">
    <property type="match status" value="1"/>
</dbReference>
<proteinExistence type="inferred from homology"/>
<evidence type="ECO:0000256" key="3">
    <source>
        <dbReference type="ARBA" id="ARBA00022801"/>
    </source>
</evidence>
<dbReference type="Gene3D" id="3.60.20.10">
    <property type="entry name" value="Glutamine Phosphoribosylpyrophosphate, subunit 1, domain 1"/>
    <property type="match status" value="1"/>
</dbReference>
<evidence type="ECO:0000313" key="7">
    <source>
        <dbReference type="Proteomes" id="UP001156903"/>
    </source>
</evidence>
<evidence type="ECO:0000256" key="1">
    <source>
        <dbReference type="ARBA" id="ARBA00006586"/>
    </source>
</evidence>
<dbReference type="Gene3D" id="1.10.1400.10">
    <property type="match status" value="1"/>
</dbReference>
<organism evidence="6 7">
    <name type="scientific">Hydrogenophaga electricum</name>
    <dbReference type="NCBI Taxonomy" id="1230953"/>
    <lineage>
        <taxon>Bacteria</taxon>
        <taxon>Pseudomonadati</taxon>
        <taxon>Pseudomonadota</taxon>
        <taxon>Betaproteobacteria</taxon>
        <taxon>Burkholderiales</taxon>
        <taxon>Comamonadaceae</taxon>
        <taxon>Hydrogenophaga</taxon>
    </lineage>
</organism>
<dbReference type="Pfam" id="PF01804">
    <property type="entry name" value="Penicil_amidase"/>
    <property type="match status" value="1"/>
</dbReference>
<dbReference type="InterPro" id="IPR043146">
    <property type="entry name" value="Penicillin_amidase_N_B-knob"/>
</dbReference>
<dbReference type="PIRSF" id="PIRSF001227">
    <property type="entry name" value="Pen_acylase"/>
    <property type="match status" value="1"/>
</dbReference>
<dbReference type="RefSeq" id="WP_284307563.1">
    <property type="nucleotide sequence ID" value="NZ_BSPB01000011.1"/>
</dbReference>
<dbReference type="Proteomes" id="UP001156903">
    <property type="component" value="Unassembled WGS sequence"/>
</dbReference>
<protein>
    <submittedName>
        <fullName evidence="6">Aculeacin A acylase</fullName>
    </submittedName>
</protein>
<feature type="chain" id="PRO_5045555147" evidence="5">
    <location>
        <begin position="26"/>
        <end position="795"/>
    </location>
</feature>
<dbReference type="InterPro" id="IPR029055">
    <property type="entry name" value="Ntn_hydrolases_N"/>
</dbReference>